<dbReference type="EMBL" id="BLWC01000001">
    <property type="protein sequence ID" value="GFM99390.1"/>
    <property type="molecule type" value="Genomic_DNA"/>
</dbReference>
<dbReference type="Proteomes" id="UP000498980">
    <property type="component" value="Unassembled WGS sequence"/>
</dbReference>
<protein>
    <recommendedName>
        <fullName evidence="4">Sulfotransferase</fullName>
    </recommendedName>
</protein>
<dbReference type="RefSeq" id="WP_256669015.1">
    <property type="nucleotide sequence ID" value="NZ_BLWC01000001.1"/>
</dbReference>
<dbReference type="SUPFAM" id="SSF52540">
    <property type="entry name" value="P-loop containing nucleoside triphosphate hydrolases"/>
    <property type="match status" value="1"/>
</dbReference>
<name>A0A7J0CA30_9ACTN</name>
<feature type="region of interest" description="Disordered" evidence="1">
    <location>
        <begin position="203"/>
        <end position="265"/>
    </location>
</feature>
<comment type="caution">
    <text evidence="2">The sequence shown here is derived from an EMBL/GenBank/DDBJ whole genome shotgun (WGS) entry which is preliminary data.</text>
</comment>
<feature type="compositionally biased region" description="Low complexity" evidence="1">
    <location>
        <begin position="235"/>
        <end position="244"/>
    </location>
</feature>
<evidence type="ECO:0000313" key="3">
    <source>
        <dbReference type="Proteomes" id="UP000498980"/>
    </source>
</evidence>
<keyword evidence="3" id="KW-1185">Reference proteome</keyword>
<dbReference type="Gene3D" id="3.40.50.300">
    <property type="entry name" value="P-loop containing nucleotide triphosphate hydrolases"/>
    <property type="match status" value="1"/>
</dbReference>
<sequence>MAPLTIVLGTGRCGSTMLSDLVNEHREVLSLSEFFACLDPWGFSAGELDGPAFWNLLSAPRLKPNTLMRKGVTVPEYRYPLGSGRYAAGDVPALSVMTLPPLTDDPDALLDRIRDEVTGWPVAPLPGQYLRLFTWWASLLGRKVVIERSGAAQRFLPDLLTYFPEARFVHMYRHGPDCAVSMSRHPIFRLAVKIREMRKILGWTRTRSTTRTTPGSSPTTCAPSRRTPWTRRRSPAPASRWSGSGRCGRTARERSNTSSDSPRTG</sequence>
<evidence type="ECO:0000313" key="2">
    <source>
        <dbReference type="EMBL" id="GFM99390.1"/>
    </source>
</evidence>
<feature type="compositionally biased region" description="Low complexity" evidence="1">
    <location>
        <begin position="204"/>
        <end position="227"/>
    </location>
</feature>
<gene>
    <name evidence="2" type="ORF">Sfulv_42010</name>
</gene>
<proteinExistence type="predicted"/>
<evidence type="ECO:0008006" key="4">
    <source>
        <dbReference type="Google" id="ProtNLM"/>
    </source>
</evidence>
<accession>A0A7J0CA30</accession>
<dbReference type="AlphaFoldDB" id="A0A7J0CA30"/>
<dbReference type="InterPro" id="IPR027417">
    <property type="entry name" value="P-loop_NTPase"/>
</dbReference>
<organism evidence="2 3">
    <name type="scientific">Streptomyces fulvorobeus</name>
    <dbReference type="NCBI Taxonomy" id="284028"/>
    <lineage>
        <taxon>Bacteria</taxon>
        <taxon>Bacillati</taxon>
        <taxon>Actinomycetota</taxon>
        <taxon>Actinomycetes</taxon>
        <taxon>Kitasatosporales</taxon>
        <taxon>Streptomycetaceae</taxon>
        <taxon>Streptomyces</taxon>
    </lineage>
</organism>
<reference evidence="2 3" key="1">
    <citation type="submission" date="2020-05" db="EMBL/GenBank/DDBJ databases">
        <title>Whole genome shotgun sequence of Streptomyces fulvorobeus NBRC 15897.</title>
        <authorList>
            <person name="Komaki H."/>
            <person name="Tamura T."/>
        </authorList>
    </citation>
    <scope>NUCLEOTIDE SEQUENCE [LARGE SCALE GENOMIC DNA]</scope>
    <source>
        <strain evidence="2 3">NBRC 15897</strain>
    </source>
</reference>
<feature type="compositionally biased region" description="Polar residues" evidence="1">
    <location>
        <begin position="256"/>
        <end position="265"/>
    </location>
</feature>
<evidence type="ECO:0000256" key="1">
    <source>
        <dbReference type="SAM" id="MobiDB-lite"/>
    </source>
</evidence>